<keyword evidence="2" id="KW-1185">Reference proteome</keyword>
<accession>A0ABQ9GGR9</accession>
<evidence type="ECO:0000313" key="1">
    <source>
        <dbReference type="EMBL" id="KAJ8871215.1"/>
    </source>
</evidence>
<comment type="caution">
    <text evidence="1">The sequence shown here is derived from an EMBL/GenBank/DDBJ whole genome shotgun (WGS) entry which is preliminary data.</text>
</comment>
<reference evidence="1 2" key="1">
    <citation type="submission" date="2023-02" db="EMBL/GenBank/DDBJ databases">
        <title>LHISI_Scaffold_Assembly.</title>
        <authorList>
            <person name="Stuart O.P."/>
            <person name="Cleave R."/>
            <person name="Magrath M.J.L."/>
            <person name="Mikheyev A.S."/>
        </authorList>
    </citation>
    <scope>NUCLEOTIDE SEQUENCE [LARGE SCALE GENOMIC DNA]</scope>
    <source>
        <strain evidence="1">Daus_M_001</strain>
        <tissue evidence="1">Leg muscle</tissue>
    </source>
</reference>
<name>A0ABQ9GGR9_9NEOP</name>
<sequence length="322" mass="35052">MLFNAVHLFQRMLQINSMLPENIKGMLYKTNRVRFPTGSLPDLRLWESCRTMPLVGGFSRGSPISPAHSFRHCSTHLISSSSALKSSMSRAVLISLHSTLQDKLLEEEVFLKSKWTCPCSVGTTASHQGEPGSSPAGSLLSFTKISRFLRPFIPALLHSLLLSSSALKTSLLRAKSLNSTQLLATIKIPQPPPLNPHPAILSGDGGPTVVFVRCPSRSNVVGRRAALRLLRSILLSPRVCSMARCGFPEVGLFPGGSADARQIACRTIRLNCSLPTKQKRVQSPGGSLRIFASGTRAGRFRWSRIFSESSRFSPPLHSGADP</sequence>
<protein>
    <submittedName>
        <fullName evidence="1">Uncharacterized protein</fullName>
    </submittedName>
</protein>
<gene>
    <name evidence="1" type="ORF">PR048_027521</name>
</gene>
<dbReference type="Proteomes" id="UP001159363">
    <property type="component" value="Chromosome 11"/>
</dbReference>
<proteinExistence type="predicted"/>
<dbReference type="EMBL" id="JARBHB010000012">
    <property type="protein sequence ID" value="KAJ8871215.1"/>
    <property type="molecule type" value="Genomic_DNA"/>
</dbReference>
<organism evidence="1 2">
    <name type="scientific">Dryococelus australis</name>
    <dbReference type="NCBI Taxonomy" id="614101"/>
    <lineage>
        <taxon>Eukaryota</taxon>
        <taxon>Metazoa</taxon>
        <taxon>Ecdysozoa</taxon>
        <taxon>Arthropoda</taxon>
        <taxon>Hexapoda</taxon>
        <taxon>Insecta</taxon>
        <taxon>Pterygota</taxon>
        <taxon>Neoptera</taxon>
        <taxon>Polyneoptera</taxon>
        <taxon>Phasmatodea</taxon>
        <taxon>Verophasmatodea</taxon>
        <taxon>Anareolatae</taxon>
        <taxon>Phasmatidae</taxon>
        <taxon>Eurycanthinae</taxon>
        <taxon>Dryococelus</taxon>
    </lineage>
</organism>
<evidence type="ECO:0000313" key="2">
    <source>
        <dbReference type="Proteomes" id="UP001159363"/>
    </source>
</evidence>